<organism evidence="7 8">
    <name type="scientific">Saccharopolyspora phatthalungensis</name>
    <dbReference type="NCBI Taxonomy" id="664693"/>
    <lineage>
        <taxon>Bacteria</taxon>
        <taxon>Bacillati</taxon>
        <taxon>Actinomycetota</taxon>
        <taxon>Actinomycetes</taxon>
        <taxon>Pseudonocardiales</taxon>
        <taxon>Pseudonocardiaceae</taxon>
        <taxon>Saccharopolyspora</taxon>
    </lineage>
</organism>
<dbReference type="Proteomes" id="UP000584374">
    <property type="component" value="Unassembled WGS sequence"/>
</dbReference>
<dbReference type="Pfam" id="PF00891">
    <property type="entry name" value="Methyltransf_2"/>
    <property type="match status" value="1"/>
</dbReference>
<name>A0A840PZE4_9PSEU</name>
<keyword evidence="3" id="KW-0949">S-adenosyl-L-methionine</keyword>
<comment type="caution">
    <text evidence="7">The sequence shown here is derived from an EMBL/GenBank/DDBJ whole genome shotgun (WGS) entry which is preliminary data.</text>
</comment>
<reference evidence="7 8" key="1">
    <citation type="submission" date="2020-08" db="EMBL/GenBank/DDBJ databases">
        <title>Sequencing the genomes of 1000 actinobacteria strains.</title>
        <authorList>
            <person name="Klenk H.-P."/>
        </authorList>
    </citation>
    <scope>NUCLEOTIDE SEQUENCE [LARGE SCALE GENOMIC DNA]</scope>
    <source>
        <strain evidence="7 8">DSM 45584</strain>
    </source>
</reference>
<feature type="active site" description="Proton acceptor" evidence="4">
    <location>
        <position position="250"/>
    </location>
</feature>
<dbReference type="InterPro" id="IPR036388">
    <property type="entry name" value="WH-like_DNA-bd_sf"/>
</dbReference>
<dbReference type="GO" id="GO:0008171">
    <property type="term" value="F:O-methyltransferase activity"/>
    <property type="evidence" value="ECO:0007669"/>
    <property type="project" value="InterPro"/>
</dbReference>
<keyword evidence="8" id="KW-1185">Reference proteome</keyword>
<evidence type="ECO:0000313" key="8">
    <source>
        <dbReference type="Proteomes" id="UP000584374"/>
    </source>
</evidence>
<dbReference type="InterPro" id="IPR029063">
    <property type="entry name" value="SAM-dependent_MTases_sf"/>
</dbReference>
<feature type="domain" description="O-methyltransferase C-terminal" evidence="5">
    <location>
        <begin position="114"/>
        <end position="322"/>
    </location>
</feature>
<dbReference type="SUPFAM" id="SSF53335">
    <property type="entry name" value="S-adenosyl-L-methionine-dependent methyltransferases"/>
    <property type="match status" value="1"/>
</dbReference>
<evidence type="ECO:0008006" key="9">
    <source>
        <dbReference type="Google" id="ProtNLM"/>
    </source>
</evidence>
<keyword evidence="2" id="KW-0808">Transferase</keyword>
<sequence>MEPKQDDVADRGKLVQLACGHMAAQAVAAGVRLGLVDLIGDSQRRAADLARECGADPQATTRLLRALAALELLVENRPGSFSLTPAGALLRTDRPDSLHSLVRMVTCPATMRSWDGLADSVRTGKTSFDAVFGTDFFSYLKENPELSAEFNAAMGQGTHATIADILSHYDFGGFATVVDVGGGDGTLLAAILRKHSSLRGILFDTPEGLGRAGESLGREGVEDRCALDAGDFFDSVPDGGDLYLLKNVVHDWDDGRATVILRNCRRAVPESGRVLLVEVVLPATVASSTGPINYLSDLDMLVNLGGRERTRADFEDLCRLAGLTLTRILPLPPPSPFSLIEAAPAG</sequence>
<dbReference type="PIRSF" id="PIRSF005739">
    <property type="entry name" value="O-mtase"/>
    <property type="match status" value="1"/>
</dbReference>
<dbReference type="Pfam" id="PF08100">
    <property type="entry name" value="Dimerisation"/>
    <property type="match status" value="1"/>
</dbReference>
<evidence type="ECO:0000256" key="2">
    <source>
        <dbReference type="ARBA" id="ARBA00022679"/>
    </source>
</evidence>
<evidence type="ECO:0000256" key="3">
    <source>
        <dbReference type="ARBA" id="ARBA00022691"/>
    </source>
</evidence>
<dbReference type="PANTHER" id="PTHR43712:SF2">
    <property type="entry name" value="O-METHYLTRANSFERASE CICE"/>
    <property type="match status" value="1"/>
</dbReference>
<dbReference type="GO" id="GO:0046983">
    <property type="term" value="F:protein dimerization activity"/>
    <property type="evidence" value="ECO:0007669"/>
    <property type="project" value="InterPro"/>
</dbReference>
<protein>
    <recommendedName>
        <fullName evidence="9">Methyltransferase</fullName>
    </recommendedName>
</protein>
<evidence type="ECO:0000256" key="4">
    <source>
        <dbReference type="PIRSR" id="PIRSR005739-1"/>
    </source>
</evidence>
<proteinExistence type="predicted"/>
<dbReference type="Gene3D" id="1.10.287.1350">
    <property type="match status" value="1"/>
</dbReference>
<evidence type="ECO:0000313" key="7">
    <source>
        <dbReference type="EMBL" id="MBB5153127.1"/>
    </source>
</evidence>
<evidence type="ECO:0000259" key="5">
    <source>
        <dbReference type="Pfam" id="PF00891"/>
    </source>
</evidence>
<dbReference type="EMBL" id="JACHIW010000001">
    <property type="protein sequence ID" value="MBB5153127.1"/>
    <property type="molecule type" value="Genomic_DNA"/>
</dbReference>
<dbReference type="InterPro" id="IPR001077">
    <property type="entry name" value="COMT_C"/>
</dbReference>
<dbReference type="InterPro" id="IPR016461">
    <property type="entry name" value="COMT-like"/>
</dbReference>
<dbReference type="AlphaFoldDB" id="A0A840PZE4"/>
<dbReference type="Gene3D" id="1.10.10.10">
    <property type="entry name" value="Winged helix-like DNA-binding domain superfamily/Winged helix DNA-binding domain"/>
    <property type="match status" value="1"/>
</dbReference>
<accession>A0A840PZE4</accession>
<dbReference type="InterPro" id="IPR036390">
    <property type="entry name" value="WH_DNA-bd_sf"/>
</dbReference>
<dbReference type="InterPro" id="IPR012967">
    <property type="entry name" value="COMT_dimerisation"/>
</dbReference>
<dbReference type="Gene3D" id="3.40.50.150">
    <property type="entry name" value="Vaccinia Virus protein VP39"/>
    <property type="match status" value="1"/>
</dbReference>
<evidence type="ECO:0000259" key="6">
    <source>
        <dbReference type="Pfam" id="PF08100"/>
    </source>
</evidence>
<dbReference type="PANTHER" id="PTHR43712">
    <property type="entry name" value="PUTATIVE (AFU_ORTHOLOGUE AFUA_4G14580)-RELATED"/>
    <property type="match status" value="1"/>
</dbReference>
<dbReference type="SUPFAM" id="SSF46785">
    <property type="entry name" value="Winged helix' DNA-binding domain"/>
    <property type="match status" value="1"/>
</dbReference>
<feature type="domain" description="O-methyltransferase dimerisation" evidence="6">
    <location>
        <begin position="16"/>
        <end position="91"/>
    </location>
</feature>
<dbReference type="PROSITE" id="PS51683">
    <property type="entry name" value="SAM_OMT_II"/>
    <property type="match status" value="1"/>
</dbReference>
<evidence type="ECO:0000256" key="1">
    <source>
        <dbReference type="ARBA" id="ARBA00022603"/>
    </source>
</evidence>
<dbReference type="GO" id="GO:0032259">
    <property type="term" value="P:methylation"/>
    <property type="evidence" value="ECO:0007669"/>
    <property type="project" value="UniProtKB-KW"/>
</dbReference>
<gene>
    <name evidence="7" type="ORF">BJ970_000661</name>
</gene>
<dbReference type="RefSeq" id="WP_184723494.1">
    <property type="nucleotide sequence ID" value="NZ_JACHIW010000001.1"/>
</dbReference>
<keyword evidence="1" id="KW-0489">Methyltransferase</keyword>